<keyword evidence="3" id="KW-0813">Transport</keyword>
<reference evidence="9 10" key="1">
    <citation type="submission" date="2022-08" db="EMBL/GenBank/DDBJ databases">
        <title>Proteogenomics of the novel Dehalobacterium formicoaceticum strain EZ94 highlights a key role of methyltransferases during anaerobic dichloromethane degradation.</title>
        <authorList>
            <person name="Wasmund K."/>
        </authorList>
    </citation>
    <scope>NUCLEOTIDE SEQUENCE [LARGE SCALE GENOMIC DNA]</scope>
    <source>
        <strain evidence="9 10">EZ94</strain>
    </source>
</reference>
<name>A0ABT1Y5A9_9FIRM</name>
<comment type="caution">
    <text evidence="9">The sequence shown here is derived from an EMBL/GenBank/DDBJ whole genome shotgun (WGS) entry which is preliminary data.</text>
</comment>
<evidence type="ECO:0000256" key="7">
    <source>
        <dbReference type="ARBA" id="ARBA00023136"/>
    </source>
</evidence>
<proteinExistence type="inferred from homology"/>
<evidence type="ECO:0000256" key="5">
    <source>
        <dbReference type="ARBA" id="ARBA00022692"/>
    </source>
</evidence>
<feature type="transmembrane region" description="Helical" evidence="8">
    <location>
        <begin position="28"/>
        <end position="61"/>
    </location>
</feature>
<keyword evidence="10" id="KW-1185">Reference proteome</keyword>
<feature type="transmembrane region" description="Helical" evidence="8">
    <location>
        <begin position="229"/>
        <end position="252"/>
    </location>
</feature>
<comment type="similarity">
    <text evidence="2 8">Belongs to the 4-toluene sulfonate uptake permease (TSUP) (TC 2.A.102) family.</text>
</comment>
<keyword evidence="7 8" id="KW-0472">Membrane</keyword>
<gene>
    <name evidence="9" type="ORF">NVS47_11130</name>
</gene>
<feature type="transmembrane region" description="Helical" evidence="8">
    <location>
        <begin position="194"/>
        <end position="217"/>
    </location>
</feature>
<evidence type="ECO:0000313" key="10">
    <source>
        <dbReference type="Proteomes" id="UP001524944"/>
    </source>
</evidence>
<evidence type="ECO:0000256" key="2">
    <source>
        <dbReference type="ARBA" id="ARBA00009142"/>
    </source>
</evidence>
<dbReference type="Proteomes" id="UP001524944">
    <property type="component" value="Unassembled WGS sequence"/>
</dbReference>
<feature type="transmembrane region" description="Helical" evidence="8">
    <location>
        <begin position="99"/>
        <end position="118"/>
    </location>
</feature>
<evidence type="ECO:0000256" key="8">
    <source>
        <dbReference type="RuleBase" id="RU363041"/>
    </source>
</evidence>
<keyword evidence="6 8" id="KW-1133">Transmembrane helix</keyword>
<dbReference type="InterPro" id="IPR052017">
    <property type="entry name" value="TSUP"/>
</dbReference>
<evidence type="ECO:0000256" key="1">
    <source>
        <dbReference type="ARBA" id="ARBA00004651"/>
    </source>
</evidence>
<dbReference type="RefSeq" id="WP_089612099.1">
    <property type="nucleotide sequence ID" value="NZ_CP022121.1"/>
</dbReference>
<keyword evidence="4 8" id="KW-1003">Cell membrane</keyword>
<dbReference type="PANTHER" id="PTHR30269:SF37">
    <property type="entry name" value="MEMBRANE TRANSPORTER PROTEIN"/>
    <property type="match status" value="1"/>
</dbReference>
<protein>
    <recommendedName>
        <fullName evidence="8">Probable membrane transporter protein</fullName>
    </recommendedName>
</protein>
<dbReference type="PANTHER" id="PTHR30269">
    <property type="entry name" value="TRANSMEMBRANE PROTEIN YFCA"/>
    <property type="match status" value="1"/>
</dbReference>
<dbReference type="EMBL" id="JANPWE010000005">
    <property type="protein sequence ID" value="MCR6546058.1"/>
    <property type="molecule type" value="Genomic_DNA"/>
</dbReference>
<accession>A0ABT1Y5A9</accession>
<evidence type="ECO:0000313" key="9">
    <source>
        <dbReference type="EMBL" id="MCR6546058.1"/>
    </source>
</evidence>
<keyword evidence="5 8" id="KW-0812">Transmembrane</keyword>
<organism evidence="9 10">
    <name type="scientific">Dehalobacterium formicoaceticum</name>
    <dbReference type="NCBI Taxonomy" id="51515"/>
    <lineage>
        <taxon>Bacteria</taxon>
        <taxon>Bacillati</taxon>
        <taxon>Bacillota</taxon>
        <taxon>Clostridia</taxon>
        <taxon>Eubacteriales</taxon>
        <taxon>Peptococcaceae</taxon>
        <taxon>Dehalobacterium</taxon>
    </lineage>
</organism>
<dbReference type="InterPro" id="IPR002781">
    <property type="entry name" value="TM_pro_TauE-like"/>
</dbReference>
<evidence type="ECO:0000256" key="4">
    <source>
        <dbReference type="ARBA" id="ARBA00022475"/>
    </source>
</evidence>
<evidence type="ECO:0000256" key="6">
    <source>
        <dbReference type="ARBA" id="ARBA00022989"/>
    </source>
</evidence>
<dbReference type="Pfam" id="PF01925">
    <property type="entry name" value="TauE"/>
    <property type="match status" value="1"/>
</dbReference>
<feature type="transmembrane region" description="Helical" evidence="8">
    <location>
        <begin position="130"/>
        <end position="158"/>
    </location>
</feature>
<sequence>MVFSLTNLLWVVIPTLLAATIHSVTGFGMGIVLMIFLPMVFSIGQSAALGASLAILSTSLLFFQYRKAANLKLLVVPLIFYFPAFFAALSLAVRVQSDFLKPVLGIIFLGLAVYFIFFSGTFTLQANIQTALICTMLNAIVDAFFSIGGPFIVIYLLAATKTKEEYLGTLQAYFMICAIYGVTMRILKHQITPSMLPLIAAGMIALIIGIFLGSKVVKHIDAQMMRKLVYGFIGVAGIITFLSSLPTLFAILSLY</sequence>
<feature type="transmembrane region" description="Helical" evidence="8">
    <location>
        <begin position="73"/>
        <end position="93"/>
    </location>
</feature>
<comment type="subcellular location">
    <subcellularLocation>
        <location evidence="1 8">Cell membrane</location>
        <topology evidence="1 8">Multi-pass membrane protein</topology>
    </subcellularLocation>
</comment>
<evidence type="ECO:0000256" key="3">
    <source>
        <dbReference type="ARBA" id="ARBA00022448"/>
    </source>
</evidence>